<dbReference type="EC" id="2.7.11.11" evidence="1"/>
<evidence type="ECO:0000256" key="1">
    <source>
        <dbReference type="ARBA" id="ARBA00012444"/>
    </source>
</evidence>
<evidence type="ECO:0000313" key="11">
    <source>
        <dbReference type="Proteomes" id="UP000054007"/>
    </source>
</evidence>
<organism evidence="10 11">
    <name type="scientific">Cylindrobasidium torrendii FP15055 ss-10</name>
    <dbReference type="NCBI Taxonomy" id="1314674"/>
    <lineage>
        <taxon>Eukaryota</taxon>
        <taxon>Fungi</taxon>
        <taxon>Dikarya</taxon>
        <taxon>Basidiomycota</taxon>
        <taxon>Agaricomycotina</taxon>
        <taxon>Agaricomycetes</taxon>
        <taxon>Agaricomycetidae</taxon>
        <taxon>Agaricales</taxon>
        <taxon>Marasmiineae</taxon>
        <taxon>Physalacriaceae</taxon>
        <taxon>Cylindrobasidium</taxon>
    </lineage>
</organism>
<evidence type="ECO:0000256" key="7">
    <source>
        <dbReference type="ARBA" id="ARBA00047292"/>
    </source>
</evidence>
<gene>
    <name evidence="10" type="ORF">CYLTODRAFT_350496</name>
</gene>
<keyword evidence="5 10" id="KW-0418">Kinase</keyword>
<feature type="domain" description="Protein kinase" evidence="9">
    <location>
        <begin position="1"/>
        <end position="249"/>
    </location>
</feature>
<evidence type="ECO:0000256" key="3">
    <source>
        <dbReference type="ARBA" id="ARBA00022679"/>
    </source>
</evidence>
<keyword evidence="4" id="KW-0547">Nucleotide-binding</keyword>
<dbReference type="SMART" id="SM00220">
    <property type="entry name" value="S_TKc"/>
    <property type="match status" value="1"/>
</dbReference>
<evidence type="ECO:0000313" key="10">
    <source>
        <dbReference type="EMBL" id="KIY68923.1"/>
    </source>
</evidence>
<dbReference type="Proteomes" id="UP000054007">
    <property type="component" value="Unassembled WGS sequence"/>
</dbReference>
<dbReference type="GO" id="GO:0005524">
    <property type="term" value="F:ATP binding"/>
    <property type="evidence" value="ECO:0007669"/>
    <property type="project" value="UniProtKB-KW"/>
</dbReference>
<name>A0A0D7BEJ4_9AGAR</name>
<keyword evidence="6" id="KW-0067">ATP-binding</keyword>
<dbReference type="InterPro" id="IPR011009">
    <property type="entry name" value="Kinase-like_dom_sf"/>
</dbReference>
<dbReference type="Pfam" id="PF00069">
    <property type="entry name" value="Pkinase"/>
    <property type="match status" value="1"/>
</dbReference>
<comment type="catalytic activity">
    <reaction evidence="8">
        <text>L-seryl-[protein] + ATP = O-phospho-L-seryl-[protein] + ADP + H(+)</text>
        <dbReference type="Rhea" id="RHEA:17989"/>
        <dbReference type="Rhea" id="RHEA-COMP:9863"/>
        <dbReference type="Rhea" id="RHEA-COMP:11604"/>
        <dbReference type="ChEBI" id="CHEBI:15378"/>
        <dbReference type="ChEBI" id="CHEBI:29999"/>
        <dbReference type="ChEBI" id="CHEBI:30616"/>
        <dbReference type="ChEBI" id="CHEBI:83421"/>
        <dbReference type="ChEBI" id="CHEBI:456216"/>
        <dbReference type="EC" id="2.7.11.11"/>
    </reaction>
</comment>
<dbReference type="EMBL" id="KN880493">
    <property type="protein sequence ID" value="KIY68923.1"/>
    <property type="molecule type" value="Genomic_DNA"/>
</dbReference>
<proteinExistence type="predicted"/>
<dbReference type="PROSITE" id="PS50011">
    <property type="entry name" value="PROTEIN_KINASE_DOM"/>
    <property type="match status" value="1"/>
</dbReference>
<dbReference type="SUPFAM" id="SSF56112">
    <property type="entry name" value="Protein kinase-like (PK-like)"/>
    <property type="match status" value="1"/>
</dbReference>
<evidence type="ECO:0000256" key="4">
    <source>
        <dbReference type="ARBA" id="ARBA00022741"/>
    </source>
</evidence>
<dbReference type="STRING" id="1314674.A0A0D7BEJ4"/>
<accession>A0A0D7BEJ4</accession>
<dbReference type="InterPro" id="IPR000719">
    <property type="entry name" value="Prot_kinase_dom"/>
</dbReference>
<dbReference type="OrthoDB" id="63267at2759"/>
<comment type="catalytic activity">
    <reaction evidence="7">
        <text>L-threonyl-[protein] + ATP = O-phospho-L-threonyl-[protein] + ADP + H(+)</text>
        <dbReference type="Rhea" id="RHEA:46608"/>
        <dbReference type="Rhea" id="RHEA-COMP:11060"/>
        <dbReference type="Rhea" id="RHEA-COMP:11605"/>
        <dbReference type="ChEBI" id="CHEBI:15378"/>
        <dbReference type="ChEBI" id="CHEBI:30013"/>
        <dbReference type="ChEBI" id="CHEBI:30616"/>
        <dbReference type="ChEBI" id="CHEBI:61977"/>
        <dbReference type="ChEBI" id="CHEBI:456216"/>
        <dbReference type="EC" id="2.7.11.11"/>
    </reaction>
</comment>
<evidence type="ECO:0000256" key="8">
    <source>
        <dbReference type="ARBA" id="ARBA00047454"/>
    </source>
</evidence>
<keyword evidence="3" id="KW-0808">Transferase</keyword>
<keyword evidence="11" id="KW-1185">Reference proteome</keyword>
<evidence type="ECO:0000256" key="5">
    <source>
        <dbReference type="ARBA" id="ARBA00022777"/>
    </source>
</evidence>
<dbReference type="AlphaFoldDB" id="A0A0D7BEJ4"/>
<dbReference type="PANTHER" id="PTHR24353">
    <property type="entry name" value="CYCLIC NUCLEOTIDE-DEPENDENT PROTEIN KINASE"/>
    <property type="match status" value="1"/>
</dbReference>
<reference evidence="10 11" key="1">
    <citation type="journal article" date="2015" name="Fungal Genet. Biol.">
        <title>Evolution of novel wood decay mechanisms in Agaricales revealed by the genome sequences of Fistulina hepatica and Cylindrobasidium torrendii.</title>
        <authorList>
            <person name="Floudas D."/>
            <person name="Held B.W."/>
            <person name="Riley R."/>
            <person name="Nagy L.G."/>
            <person name="Koehler G."/>
            <person name="Ransdell A.S."/>
            <person name="Younus H."/>
            <person name="Chow J."/>
            <person name="Chiniquy J."/>
            <person name="Lipzen A."/>
            <person name="Tritt A."/>
            <person name="Sun H."/>
            <person name="Haridas S."/>
            <person name="LaButti K."/>
            <person name="Ohm R.A."/>
            <person name="Kues U."/>
            <person name="Blanchette R.A."/>
            <person name="Grigoriev I.V."/>
            <person name="Minto R.E."/>
            <person name="Hibbett D.S."/>
        </authorList>
    </citation>
    <scope>NUCLEOTIDE SEQUENCE [LARGE SCALE GENOMIC DNA]</scope>
    <source>
        <strain evidence="10 11">FP15055 ss-10</strain>
    </source>
</reference>
<evidence type="ECO:0000256" key="6">
    <source>
        <dbReference type="ARBA" id="ARBA00022840"/>
    </source>
</evidence>
<evidence type="ECO:0000256" key="2">
    <source>
        <dbReference type="ARBA" id="ARBA00022527"/>
    </source>
</evidence>
<dbReference type="GO" id="GO:0004691">
    <property type="term" value="F:cAMP-dependent protein kinase activity"/>
    <property type="evidence" value="ECO:0007669"/>
    <property type="project" value="UniProtKB-EC"/>
</dbReference>
<dbReference type="Gene3D" id="3.30.200.20">
    <property type="entry name" value="Phosphorylase Kinase, domain 1"/>
    <property type="match status" value="1"/>
</dbReference>
<protein>
    <recommendedName>
        <fullName evidence="1">cAMP-dependent protein kinase</fullName>
        <ecNumber evidence="1">2.7.11.11</ecNumber>
    </recommendedName>
</protein>
<dbReference type="InterPro" id="IPR008271">
    <property type="entry name" value="Ser/Thr_kinase_AS"/>
</dbReference>
<sequence>MRKQVLAEDSIDGDDIWRANNEVKLYRAIDKNIDGAQWIATPYSCFQDARNLYMFMEFAQGGNLRDLTGRYGRVLTSDEARFYVGEIAQGLGYIHSLGIIHGDLKLENVLIDGTGHVKLSDFSCAMTMDAIPELWHGTIEYTPPEIAKFRGYFDHTVDWYALGVLMFDLMAGHLPFWTANRSPEERVKLRRQVTKGLCSIRWPSHVQGQAKYFIRRLMRRDPRKRLGANCPFGIASLREPTEVLSHRFFDGVDWDTIQPPESYAWNFHSEDDTAA</sequence>
<dbReference type="PROSITE" id="PS00108">
    <property type="entry name" value="PROTEIN_KINASE_ST"/>
    <property type="match status" value="1"/>
</dbReference>
<evidence type="ECO:0000259" key="9">
    <source>
        <dbReference type="PROSITE" id="PS50011"/>
    </source>
</evidence>
<keyword evidence="2" id="KW-0723">Serine/threonine-protein kinase</keyword>
<dbReference type="Gene3D" id="1.10.510.10">
    <property type="entry name" value="Transferase(Phosphotransferase) domain 1"/>
    <property type="match status" value="1"/>
</dbReference>